<dbReference type="InterPro" id="IPR029052">
    <property type="entry name" value="Metallo-depent_PP-like"/>
</dbReference>
<keyword evidence="3" id="KW-0325">Glycoprotein</keyword>
<evidence type="ECO:0000313" key="7">
    <source>
        <dbReference type="EMBL" id="RMZ57695.1"/>
    </source>
</evidence>
<dbReference type="Pfam" id="PF00149">
    <property type="entry name" value="Metallophos"/>
    <property type="match status" value="1"/>
</dbReference>
<dbReference type="InterPro" id="IPR007872">
    <property type="entry name" value="DPH_MB_dom"/>
</dbReference>
<comment type="similarity">
    <text evidence="4">Belongs to the DPH3 family.</text>
</comment>
<dbReference type="EMBL" id="QOKY01000126">
    <property type="protein sequence ID" value="RMZ57695.1"/>
    <property type="molecule type" value="Genomic_DNA"/>
</dbReference>
<feature type="region of interest" description="Disordered" evidence="5">
    <location>
        <begin position="150"/>
        <end position="175"/>
    </location>
</feature>
<dbReference type="CDD" id="cd00839">
    <property type="entry name" value="MPP_PAPs"/>
    <property type="match status" value="1"/>
</dbReference>
<dbReference type="Pfam" id="PF14008">
    <property type="entry name" value="Metallophos_C"/>
    <property type="match status" value="1"/>
</dbReference>
<dbReference type="GO" id="GO:0016787">
    <property type="term" value="F:hydrolase activity"/>
    <property type="evidence" value="ECO:0007669"/>
    <property type="project" value="InterPro"/>
</dbReference>
<feature type="domain" description="DPH-type MB" evidence="6">
    <location>
        <begin position="1"/>
        <end position="53"/>
    </location>
</feature>
<evidence type="ECO:0000259" key="6">
    <source>
        <dbReference type="PROSITE" id="PS51074"/>
    </source>
</evidence>
<dbReference type="PROSITE" id="PS51074">
    <property type="entry name" value="DPH_MB"/>
    <property type="match status" value="1"/>
</dbReference>
<evidence type="ECO:0000256" key="1">
    <source>
        <dbReference type="ARBA" id="ARBA00022723"/>
    </source>
</evidence>
<dbReference type="SUPFAM" id="SSF144217">
    <property type="entry name" value="CSL zinc finger"/>
    <property type="match status" value="1"/>
</dbReference>
<organism evidence="7 8">
    <name type="scientific">Auxenochlorella protothecoides</name>
    <name type="common">Green microalga</name>
    <name type="synonym">Chlorella protothecoides</name>
    <dbReference type="NCBI Taxonomy" id="3075"/>
    <lineage>
        <taxon>Eukaryota</taxon>
        <taxon>Viridiplantae</taxon>
        <taxon>Chlorophyta</taxon>
        <taxon>core chlorophytes</taxon>
        <taxon>Trebouxiophyceae</taxon>
        <taxon>Chlorellales</taxon>
        <taxon>Chlorellaceae</taxon>
        <taxon>Auxenochlorella</taxon>
    </lineage>
</organism>
<evidence type="ECO:0000256" key="3">
    <source>
        <dbReference type="ARBA" id="ARBA00023180"/>
    </source>
</evidence>
<dbReference type="PANTHER" id="PTHR45867:SF10">
    <property type="entry name" value="PURPLE ACID PHOSPHATASE"/>
    <property type="match status" value="1"/>
</dbReference>
<dbReference type="AlphaFoldDB" id="A0A3M7L6M8"/>
<gene>
    <name evidence="7" type="ORF">APUTEX25_001895</name>
</gene>
<dbReference type="InterPro" id="IPR025733">
    <property type="entry name" value="PAPs_C"/>
</dbReference>
<reference evidence="8" key="1">
    <citation type="journal article" date="2018" name="Algal Res.">
        <title>Characterization of plant carbon substrate utilization by Auxenochlorella protothecoides.</title>
        <authorList>
            <person name="Vogler B.W."/>
            <person name="Starkenburg S.R."/>
            <person name="Sudasinghe N."/>
            <person name="Schambach J.Y."/>
            <person name="Rollin J.A."/>
            <person name="Pattathil S."/>
            <person name="Barry A.N."/>
        </authorList>
    </citation>
    <scope>NUCLEOTIDE SEQUENCE [LARGE SCALE GENOMIC DNA]</scope>
    <source>
        <strain evidence="8">UTEX 25</strain>
    </source>
</reference>
<proteinExistence type="inferred from homology"/>
<dbReference type="InterPro" id="IPR041792">
    <property type="entry name" value="MPP_PAP"/>
</dbReference>
<sequence>VEIEDMDWNEELQAFTYECPCGDLFQISMEELEAGEEIAHCPSCSLYVRVIYDPEDFSQKASLPGPEPILKYMSTPKMTFGPPSLQLLLLLAACWTASPCTGLALAPRRLRLSRGPSDSSPLTITWATEGGLLPAAVCVEWEAALPAAGRGLDQPRLGPGPAPQQRCASGASTPFHDPGVNATTQVVHSMELRGVDLPPGHPFRYRVATVDAAAAVVVAAAAVWSPWQAAHVPGSNDEETRLLVLGDMGLYNAPALPALIQDAESAAQAGAPFHAALHVGDLAYDLHSYGGSRGSRFLEAVQPLAASLPYMVAPGNHEAGPHNFTHYRSLFRMPDQGVTENLYYSFDVGLVHVMVYNTVYGHIHDYERYLPVLNYTVSGSVERRADNATVYVSPGATVHITAGGAGNSEMRKGECPPPQGACSPHATWCAFQSGFAPRGCQGADHSYGRLTALNSTHLHWVQWSHTFDRVVDDWWIVSPSHGPFA</sequence>
<comment type="caution">
    <text evidence="7">The sequence shown here is derived from an EMBL/GenBank/DDBJ whole genome shotgun (WGS) entry which is preliminary data.</text>
</comment>
<keyword evidence="2" id="KW-0408">Iron</keyword>
<dbReference type="InterPro" id="IPR004843">
    <property type="entry name" value="Calcineurin-like_PHP"/>
</dbReference>
<dbReference type="Proteomes" id="UP000279271">
    <property type="component" value="Unassembled WGS sequence"/>
</dbReference>
<dbReference type="SUPFAM" id="SSF56300">
    <property type="entry name" value="Metallo-dependent phosphatases"/>
    <property type="match status" value="1"/>
</dbReference>
<evidence type="ECO:0000256" key="4">
    <source>
        <dbReference type="ARBA" id="ARBA00024032"/>
    </source>
</evidence>
<feature type="non-terminal residue" evidence="7">
    <location>
        <position position="1"/>
    </location>
</feature>
<dbReference type="Gene3D" id="3.60.21.10">
    <property type="match status" value="2"/>
</dbReference>
<dbReference type="FunFam" id="3.10.660.10:FF:000001">
    <property type="entry name" value="Diphthamide biosynthesis 3"/>
    <property type="match status" value="1"/>
</dbReference>
<protein>
    <recommendedName>
        <fullName evidence="6">DPH-type MB domain-containing protein</fullName>
    </recommendedName>
</protein>
<evidence type="ECO:0000256" key="5">
    <source>
        <dbReference type="SAM" id="MobiDB-lite"/>
    </source>
</evidence>
<dbReference type="InterPro" id="IPR036671">
    <property type="entry name" value="DPH_MB_sf"/>
</dbReference>
<dbReference type="GO" id="GO:0046872">
    <property type="term" value="F:metal ion binding"/>
    <property type="evidence" value="ECO:0007669"/>
    <property type="project" value="UniProtKB-KW"/>
</dbReference>
<name>A0A3M7L6M8_AUXPR</name>
<evidence type="ECO:0000256" key="2">
    <source>
        <dbReference type="ARBA" id="ARBA00023004"/>
    </source>
</evidence>
<dbReference type="Gene3D" id="3.10.660.10">
    <property type="entry name" value="DPH Zinc finger"/>
    <property type="match status" value="1"/>
</dbReference>
<dbReference type="PANTHER" id="PTHR45867">
    <property type="entry name" value="PURPLE ACID PHOSPHATASE"/>
    <property type="match status" value="1"/>
</dbReference>
<evidence type="ECO:0000313" key="8">
    <source>
        <dbReference type="Proteomes" id="UP000279271"/>
    </source>
</evidence>
<dbReference type="Pfam" id="PF05207">
    <property type="entry name" value="Zn_ribbon_CSL"/>
    <property type="match status" value="1"/>
</dbReference>
<accession>A0A3M7L6M8</accession>
<keyword evidence="1" id="KW-0479">Metal-binding</keyword>